<name>A0A067PDX7_PLEO1</name>
<reference evidence="4" key="1">
    <citation type="journal article" date="2014" name="Proc. Natl. Acad. Sci. U.S.A.">
        <title>Extensive sampling of basidiomycete genomes demonstrates inadequacy of the white-rot/brown-rot paradigm for wood decay fungi.</title>
        <authorList>
            <person name="Riley R."/>
            <person name="Salamov A.A."/>
            <person name="Brown D.W."/>
            <person name="Nagy L.G."/>
            <person name="Floudas D."/>
            <person name="Held B.W."/>
            <person name="Levasseur A."/>
            <person name="Lombard V."/>
            <person name="Morin E."/>
            <person name="Otillar R."/>
            <person name="Lindquist E.A."/>
            <person name="Sun H."/>
            <person name="LaButti K.M."/>
            <person name="Schmutz J."/>
            <person name="Jabbour D."/>
            <person name="Luo H."/>
            <person name="Baker S.E."/>
            <person name="Pisabarro A.G."/>
            <person name="Walton J.D."/>
            <person name="Blanchette R.A."/>
            <person name="Henrissat B."/>
            <person name="Martin F."/>
            <person name="Cullen D."/>
            <person name="Hibbett D.S."/>
            <person name="Grigoriev I.V."/>
        </authorList>
    </citation>
    <scope>NUCLEOTIDE SEQUENCE [LARGE SCALE GENOMIC DNA]</scope>
    <source>
        <strain evidence="4">PC15</strain>
    </source>
</reference>
<evidence type="ECO:0000256" key="2">
    <source>
        <dbReference type="SAM" id="SignalP"/>
    </source>
</evidence>
<gene>
    <name evidence="3" type="ORF">PLEOSDRAFT_1088037</name>
</gene>
<dbReference type="VEuPathDB" id="FungiDB:PLEOSDRAFT_1088037"/>
<feature type="compositionally biased region" description="Basic residues" evidence="1">
    <location>
        <begin position="101"/>
        <end position="121"/>
    </location>
</feature>
<dbReference type="OrthoDB" id="3022989at2759"/>
<dbReference type="Proteomes" id="UP000027073">
    <property type="component" value="Unassembled WGS sequence"/>
</dbReference>
<protein>
    <submittedName>
        <fullName evidence="3">Uncharacterized protein</fullName>
    </submittedName>
</protein>
<evidence type="ECO:0000256" key="1">
    <source>
        <dbReference type="SAM" id="MobiDB-lite"/>
    </source>
</evidence>
<organism evidence="3 4">
    <name type="scientific">Pleurotus ostreatus (strain PC15)</name>
    <name type="common">Oyster mushroom</name>
    <dbReference type="NCBI Taxonomy" id="1137138"/>
    <lineage>
        <taxon>Eukaryota</taxon>
        <taxon>Fungi</taxon>
        <taxon>Dikarya</taxon>
        <taxon>Basidiomycota</taxon>
        <taxon>Agaricomycotina</taxon>
        <taxon>Agaricomycetes</taxon>
        <taxon>Agaricomycetidae</taxon>
        <taxon>Agaricales</taxon>
        <taxon>Pleurotineae</taxon>
        <taxon>Pleurotaceae</taxon>
        <taxon>Pleurotus</taxon>
    </lineage>
</organism>
<keyword evidence="2" id="KW-0732">Signal</keyword>
<feature type="compositionally biased region" description="Basic and acidic residues" evidence="1">
    <location>
        <begin position="122"/>
        <end position="133"/>
    </location>
</feature>
<feature type="region of interest" description="Disordered" evidence="1">
    <location>
        <begin position="74"/>
        <end position="215"/>
    </location>
</feature>
<accession>A0A067PDX7</accession>
<dbReference type="EMBL" id="KL198004">
    <property type="protein sequence ID" value="KDQ34096.1"/>
    <property type="molecule type" value="Genomic_DNA"/>
</dbReference>
<feature type="chain" id="PRO_5001643074" evidence="2">
    <location>
        <begin position="22"/>
        <end position="215"/>
    </location>
</feature>
<evidence type="ECO:0000313" key="3">
    <source>
        <dbReference type="EMBL" id="KDQ34096.1"/>
    </source>
</evidence>
<feature type="signal peptide" evidence="2">
    <location>
        <begin position="1"/>
        <end position="21"/>
    </location>
</feature>
<feature type="compositionally biased region" description="Low complexity" evidence="1">
    <location>
        <begin position="139"/>
        <end position="176"/>
    </location>
</feature>
<dbReference type="HOGENOM" id="CLU_1283731_0_0_1"/>
<sequence>MKFPALPAVLAFCVVALVTNAYVLPQNKRSVARSEPGSLLGKRYVARLGRDIPKLAKTSNSDTPMFREDTRNAATILDSGGTGKLQKASKKNAGRPIGQNRKTRFNRSLKRRKVKAGKQRRVTREGPEEERNPQLKQGASPLLEAASPSSPPDASATSAVVQASSTQSPDVPAPTTSAPPPVSTANQKAVRKAKANKPPTPNATKAAGVQASHKA</sequence>
<evidence type="ECO:0000313" key="4">
    <source>
        <dbReference type="Proteomes" id="UP000027073"/>
    </source>
</evidence>
<proteinExistence type="predicted"/>
<dbReference type="InParanoid" id="A0A067PDX7"/>
<dbReference type="AlphaFoldDB" id="A0A067PDX7"/>